<protein>
    <recommendedName>
        <fullName evidence="7">Kinesin motor domain-containing protein</fullName>
    </recommendedName>
</protein>
<keyword evidence="2" id="KW-0963">Cytoplasm</keyword>
<proteinExistence type="inferred from homology"/>
<dbReference type="Proteomes" id="UP000824469">
    <property type="component" value="Unassembled WGS sequence"/>
</dbReference>
<keyword evidence="9" id="KW-1185">Reference proteome</keyword>
<dbReference type="GO" id="GO:0008017">
    <property type="term" value="F:microtubule binding"/>
    <property type="evidence" value="ECO:0007669"/>
    <property type="project" value="InterPro"/>
</dbReference>
<dbReference type="InterPro" id="IPR027640">
    <property type="entry name" value="Kinesin-like_fam"/>
</dbReference>
<keyword evidence="5" id="KW-0206">Cytoskeleton</keyword>
<evidence type="ECO:0000313" key="8">
    <source>
        <dbReference type="EMBL" id="KAH9326169.1"/>
    </source>
</evidence>
<evidence type="ECO:0000256" key="4">
    <source>
        <dbReference type="ARBA" id="ARBA00023175"/>
    </source>
</evidence>
<evidence type="ECO:0000256" key="1">
    <source>
        <dbReference type="ARBA" id="ARBA00004245"/>
    </source>
</evidence>
<dbReference type="Pfam" id="PF00225">
    <property type="entry name" value="Kinesin"/>
    <property type="match status" value="1"/>
</dbReference>
<dbReference type="PROSITE" id="PS50067">
    <property type="entry name" value="KINESIN_MOTOR_2"/>
    <property type="match status" value="1"/>
</dbReference>
<dbReference type="InterPro" id="IPR027417">
    <property type="entry name" value="P-loop_NTPase"/>
</dbReference>
<dbReference type="AlphaFoldDB" id="A0AA38GMK6"/>
<dbReference type="PANTHER" id="PTHR47971">
    <property type="entry name" value="KINESIN-RELATED PROTEIN 6"/>
    <property type="match status" value="1"/>
</dbReference>
<comment type="caution">
    <text evidence="6">Lacks conserved residue(s) required for the propagation of feature annotation.</text>
</comment>
<dbReference type="GO" id="GO:0007019">
    <property type="term" value="P:microtubule depolymerization"/>
    <property type="evidence" value="ECO:0007669"/>
    <property type="project" value="TreeGrafter"/>
</dbReference>
<evidence type="ECO:0000313" key="9">
    <source>
        <dbReference type="Proteomes" id="UP000824469"/>
    </source>
</evidence>
<dbReference type="InterPro" id="IPR036961">
    <property type="entry name" value="Kinesin_motor_dom_sf"/>
</dbReference>
<evidence type="ECO:0000256" key="5">
    <source>
        <dbReference type="ARBA" id="ARBA00023212"/>
    </source>
</evidence>
<dbReference type="GO" id="GO:0003777">
    <property type="term" value="F:microtubule motor activity"/>
    <property type="evidence" value="ECO:0007669"/>
    <property type="project" value="InterPro"/>
</dbReference>
<dbReference type="GO" id="GO:0007018">
    <property type="term" value="P:microtubule-based movement"/>
    <property type="evidence" value="ECO:0007669"/>
    <property type="project" value="InterPro"/>
</dbReference>
<dbReference type="Gene3D" id="3.40.850.10">
    <property type="entry name" value="Kinesin motor domain"/>
    <property type="match status" value="1"/>
</dbReference>
<dbReference type="SUPFAM" id="SSF52540">
    <property type="entry name" value="P-loop containing nucleoside triphosphate hydrolases"/>
    <property type="match status" value="1"/>
</dbReference>
<evidence type="ECO:0000256" key="6">
    <source>
        <dbReference type="PROSITE-ProRule" id="PRU00283"/>
    </source>
</evidence>
<evidence type="ECO:0000256" key="3">
    <source>
        <dbReference type="ARBA" id="ARBA00022701"/>
    </source>
</evidence>
<name>A0AA38GMK6_TAXCH</name>
<comment type="caution">
    <text evidence="8">The sequence shown here is derived from an EMBL/GenBank/DDBJ whole genome shotgun (WGS) entry which is preliminary data.</text>
</comment>
<dbReference type="GO" id="GO:0005874">
    <property type="term" value="C:microtubule"/>
    <property type="evidence" value="ECO:0007669"/>
    <property type="project" value="UniProtKB-KW"/>
</dbReference>
<evidence type="ECO:0000256" key="2">
    <source>
        <dbReference type="ARBA" id="ARBA00022490"/>
    </source>
</evidence>
<comment type="similarity">
    <text evidence="6">Belongs to the TRAFAC class myosin-kinesin ATPase superfamily. Kinesin family.</text>
</comment>
<accession>A0AA38GMK6</accession>
<reference evidence="8 9" key="1">
    <citation type="journal article" date="2021" name="Nat. Plants">
        <title>The Taxus genome provides insights into paclitaxel biosynthesis.</title>
        <authorList>
            <person name="Xiong X."/>
            <person name="Gou J."/>
            <person name="Liao Q."/>
            <person name="Li Y."/>
            <person name="Zhou Q."/>
            <person name="Bi G."/>
            <person name="Li C."/>
            <person name="Du R."/>
            <person name="Wang X."/>
            <person name="Sun T."/>
            <person name="Guo L."/>
            <person name="Liang H."/>
            <person name="Lu P."/>
            <person name="Wu Y."/>
            <person name="Zhang Z."/>
            <person name="Ro D.K."/>
            <person name="Shang Y."/>
            <person name="Huang S."/>
            <person name="Yan J."/>
        </authorList>
    </citation>
    <scope>NUCLEOTIDE SEQUENCE [LARGE SCALE GENOMIC DNA]</scope>
    <source>
        <strain evidence="8">Ta-2019</strain>
    </source>
</reference>
<evidence type="ECO:0000259" key="7">
    <source>
        <dbReference type="PROSITE" id="PS50067"/>
    </source>
</evidence>
<dbReference type="PANTHER" id="PTHR47971:SF8">
    <property type="entry name" value="KINESIN-LIKE PROTEIN"/>
    <property type="match status" value="1"/>
</dbReference>
<organism evidence="8 9">
    <name type="scientific">Taxus chinensis</name>
    <name type="common">Chinese yew</name>
    <name type="synonym">Taxus wallichiana var. chinensis</name>
    <dbReference type="NCBI Taxonomy" id="29808"/>
    <lineage>
        <taxon>Eukaryota</taxon>
        <taxon>Viridiplantae</taxon>
        <taxon>Streptophyta</taxon>
        <taxon>Embryophyta</taxon>
        <taxon>Tracheophyta</taxon>
        <taxon>Spermatophyta</taxon>
        <taxon>Pinopsida</taxon>
        <taxon>Pinidae</taxon>
        <taxon>Conifers II</taxon>
        <taxon>Cupressales</taxon>
        <taxon>Taxaceae</taxon>
        <taxon>Taxus</taxon>
    </lineage>
</organism>
<sequence>MGGHMQQSSAAVYDHTGGLGEGSDPTVSRWLQSTGLQHLASTGFDQRLLPNLLTQGGALKLRLKYAQLKFSNVGKYQQQTLVASCDMRVDRILFTLPVTNIDGFMSPEMRGDFGAGLLDLHAIDDNELLSEHALAEAFEISPFMPVSERGFEYNFDPGSGSGKQQMGQMDISSYRSSTMDKEVNGREGNLAKIRVVVRKRPLNKKELARKEEDIITIDSKACSLTVHETKLKVDLTAYVEKSEFTFDAVLDEYVTNEEVYRCTVEPIIPTLFRRTKATCFAYGQTG</sequence>
<feature type="domain" description="Kinesin motor" evidence="7">
    <location>
        <begin position="192"/>
        <end position="286"/>
    </location>
</feature>
<gene>
    <name evidence="8" type="ORF">KI387_006347</name>
</gene>
<dbReference type="GO" id="GO:0005524">
    <property type="term" value="F:ATP binding"/>
    <property type="evidence" value="ECO:0007669"/>
    <property type="project" value="InterPro"/>
</dbReference>
<keyword evidence="3" id="KW-0493">Microtubule</keyword>
<keyword evidence="4" id="KW-0505">Motor protein</keyword>
<dbReference type="EMBL" id="JAHRHJ020000002">
    <property type="protein sequence ID" value="KAH9326169.1"/>
    <property type="molecule type" value="Genomic_DNA"/>
</dbReference>
<comment type="subcellular location">
    <subcellularLocation>
        <location evidence="1">Cytoplasm</location>
        <location evidence="1">Cytoskeleton</location>
    </subcellularLocation>
</comment>
<dbReference type="OMA" id="CDNHYLA"/>
<dbReference type="InterPro" id="IPR001752">
    <property type="entry name" value="Kinesin_motor_dom"/>
</dbReference>